<feature type="transmembrane region" description="Helical" evidence="8">
    <location>
        <begin position="421"/>
        <end position="440"/>
    </location>
</feature>
<proteinExistence type="inferred from homology"/>
<keyword evidence="4 8" id="KW-0472">Membrane</keyword>
<comment type="subcellular location">
    <subcellularLocation>
        <location evidence="1">Membrane</location>
        <topology evidence="1">Multi-pass membrane protein</topology>
    </subcellularLocation>
</comment>
<comment type="function">
    <text evidence="7">Efflux pump involved in export of fusaric acid, a mycotoxin with low to moderate toxicity to animals and humans, but with high phytotoxic properties. Constitutes a self-protecting mechanism of the fungus against critical levels of FSA within the cell.</text>
</comment>
<protein>
    <recommendedName>
        <fullName evidence="9">Major facilitator superfamily (MFS) profile domain-containing protein</fullName>
    </recommendedName>
</protein>
<keyword evidence="5" id="KW-0325">Glycoprotein</keyword>
<evidence type="ECO:0000256" key="4">
    <source>
        <dbReference type="ARBA" id="ARBA00023136"/>
    </source>
</evidence>
<dbReference type="Proteomes" id="UP000016928">
    <property type="component" value="Unassembled WGS sequence"/>
</dbReference>
<dbReference type="PANTHER" id="PTHR23502:SF68">
    <property type="entry name" value="MULTIDRUG TRANSPORTER, PUTATIVE (AFU_ORTHOLOGUE AFUA_3G01120)-RELATED"/>
    <property type="match status" value="1"/>
</dbReference>
<feature type="transmembrane region" description="Helical" evidence="8">
    <location>
        <begin position="361"/>
        <end position="380"/>
    </location>
</feature>
<dbReference type="InterPro" id="IPR011701">
    <property type="entry name" value="MFS"/>
</dbReference>
<dbReference type="OrthoDB" id="5296287at2759"/>
<feature type="transmembrane region" description="Helical" evidence="8">
    <location>
        <begin position="311"/>
        <end position="335"/>
    </location>
</feature>
<dbReference type="CDD" id="cd17323">
    <property type="entry name" value="MFS_Tpo1_MDR_like"/>
    <property type="match status" value="1"/>
</dbReference>
<dbReference type="VEuPathDB" id="FungiDB:FOC1_g10000358"/>
<dbReference type="PANTHER" id="PTHR23502">
    <property type="entry name" value="MAJOR FACILITATOR SUPERFAMILY"/>
    <property type="match status" value="1"/>
</dbReference>
<feature type="transmembrane region" description="Helical" evidence="8">
    <location>
        <begin position="460"/>
        <end position="482"/>
    </location>
</feature>
<feature type="transmembrane region" description="Helical" evidence="8">
    <location>
        <begin position="87"/>
        <end position="106"/>
    </location>
</feature>
<evidence type="ECO:0000313" key="11">
    <source>
        <dbReference type="Proteomes" id="UP000016928"/>
    </source>
</evidence>
<feature type="transmembrane region" description="Helical" evidence="8">
    <location>
        <begin position="47"/>
        <end position="67"/>
    </location>
</feature>
<dbReference type="InterPro" id="IPR020846">
    <property type="entry name" value="MFS_dom"/>
</dbReference>
<keyword evidence="2 8" id="KW-0812">Transmembrane</keyword>
<sequence length="566" mass="61869">MTAGPRMSSNAEHEISQVVDHVDENGGWDGPDDLDNPANWPRHKRNWNIVLVALVQLLSNLGSTMFAPGAAKLMKDFDSTSHTVTSLSVSIYVLGYALGPLLFAPLSEVFGRLPIYIVTNVMFLAFVLACGFATNLSMFIVFRFINGAVGSASQALSGGTLADLVPREERGKWMGLIVLGPIMGPTIGPIAGGFVSQYIGWRWVFYTLAITWGVILVPALIFMRETYSPVILRRKFGRKDEGSAFQGEPILTRLRKSIGMPLKLLFFSPIVFFLSLYVACLSPGLSLYVAFSFGLMYLLFTTFSTVFRDQYGFSVGISGLSYIGLGVGMVGGVIVQGRLSDRIMKSREAARGGERSPEDRLVMMAYMAPSLPIGLFWYGWATEKQVHWIVPILGTVFVGVGFICILMSVMMYLVDAFDVKYTASALAANTLLRSLGGAFLPLAGPKMYSKLGLGWGNSLLGFLAVAFIPLPWIFLYYATGLIGTRTSSKRQSSSPPGKVPQVGLQGGMLSIQDGPQTVALRCGLLLPTISHVTEINFNRVHTSRENARNSSKKEDRMLVGHHGYWL</sequence>
<dbReference type="OMA" id="FSWFRLS"/>
<evidence type="ECO:0000256" key="2">
    <source>
        <dbReference type="ARBA" id="ARBA00022692"/>
    </source>
</evidence>
<dbReference type="STRING" id="1229664.N4U9Y7"/>
<accession>N4U9Y7</accession>
<evidence type="ECO:0000259" key="9">
    <source>
        <dbReference type="PROSITE" id="PS50850"/>
    </source>
</evidence>
<dbReference type="GO" id="GO:0016020">
    <property type="term" value="C:membrane"/>
    <property type="evidence" value="ECO:0007669"/>
    <property type="project" value="UniProtKB-SubCell"/>
</dbReference>
<keyword evidence="3 8" id="KW-1133">Transmembrane helix</keyword>
<dbReference type="GO" id="GO:0022857">
    <property type="term" value="F:transmembrane transporter activity"/>
    <property type="evidence" value="ECO:0007669"/>
    <property type="project" value="InterPro"/>
</dbReference>
<evidence type="ECO:0000256" key="5">
    <source>
        <dbReference type="ARBA" id="ARBA00023180"/>
    </source>
</evidence>
<name>N4U9Y7_FUSC1</name>
<feature type="transmembrane region" description="Helical" evidence="8">
    <location>
        <begin position="264"/>
        <end position="291"/>
    </location>
</feature>
<feature type="transmembrane region" description="Helical" evidence="8">
    <location>
        <begin position="386"/>
        <end position="414"/>
    </location>
</feature>
<dbReference type="SUPFAM" id="SSF103473">
    <property type="entry name" value="MFS general substrate transporter"/>
    <property type="match status" value="1"/>
</dbReference>
<gene>
    <name evidence="10" type="ORF">FOC1_g10000358</name>
</gene>
<dbReference type="HOGENOM" id="CLU_008455_1_2_1"/>
<organism evidence="10 11">
    <name type="scientific">Fusarium oxysporum f. sp. cubense (strain race 1)</name>
    <name type="common">Panama disease fungus</name>
    <dbReference type="NCBI Taxonomy" id="1229664"/>
    <lineage>
        <taxon>Eukaryota</taxon>
        <taxon>Fungi</taxon>
        <taxon>Dikarya</taxon>
        <taxon>Ascomycota</taxon>
        <taxon>Pezizomycotina</taxon>
        <taxon>Sordariomycetes</taxon>
        <taxon>Hypocreomycetidae</taxon>
        <taxon>Hypocreales</taxon>
        <taxon>Nectriaceae</taxon>
        <taxon>Fusarium</taxon>
        <taxon>Fusarium oxysporum species complex</taxon>
    </lineage>
</organism>
<dbReference type="EMBL" id="KB730274">
    <property type="protein sequence ID" value="ENH68222.1"/>
    <property type="molecule type" value="Genomic_DNA"/>
</dbReference>
<evidence type="ECO:0000256" key="3">
    <source>
        <dbReference type="ARBA" id="ARBA00022989"/>
    </source>
</evidence>
<reference evidence="11" key="2">
    <citation type="journal article" date="2014" name="PLoS ONE">
        <title>Genome and Transcriptome Analysis of the Fungal Pathogen Fusarium oxysporum f. sp. cubense Causing Banana Vascular Wilt Disease.</title>
        <authorList>
            <person name="Guo L."/>
            <person name="Han L."/>
            <person name="Yang L."/>
            <person name="Zeng H."/>
            <person name="Fan D."/>
            <person name="Zhu Y."/>
            <person name="Feng Y."/>
            <person name="Wang G."/>
            <person name="Peng C."/>
            <person name="Jiang X."/>
            <person name="Zhou D."/>
            <person name="Ni P."/>
            <person name="Liang C."/>
            <person name="Liu L."/>
            <person name="Wang J."/>
            <person name="Mao C."/>
            <person name="Fang X."/>
            <person name="Peng M."/>
            <person name="Huang J."/>
        </authorList>
    </citation>
    <scope>NUCLEOTIDE SEQUENCE [LARGE SCALE GENOMIC DNA]</scope>
    <source>
        <strain evidence="11">race 1</strain>
    </source>
</reference>
<reference evidence="11" key="1">
    <citation type="submission" date="2012-09" db="EMBL/GenBank/DDBJ databases">
        <title>Genome sequencing and comparative transcriptomics of race 1 and race 4 of banana pathogen: Fusarium oxysporum f. sp. cubense.</title>
        <authorList>
            <person name="Fang X."/>
            <person name="Huang J."/>
        </authorList>
    </citation>
    <scope>NUCLEOTIDE SEQUENCE [LARGE SCALE GENOMIC DNA]</scope>
    <source>
        <strain evidence="11">race 1</strain>
    </source>
</reference>
<feature type="domain" description="Major facilitator superfamily (MFS) profile" evidence="9">
    <location>
        <begin position="48"/>
        <end position="481"/>
    </location>
</feature>
<comment type="similarity">
    <text evidence="6">Belongs to the major facilitator superfamily. DHA1 family. Polyamines/proton antiporter (TC 2.A.1.2.16) subfamily.</text>
</comment>
<dbReference type="FunFam" id="1.20.1250.20:FF:000011">
    <property type="entry name" value="MFS multidrug transporter, putative"/>
    <property type="match status" value="1"/>
</dbReference>
<feature type="transmembrane region" description="Helical" evidence="8">
    <location>
        <begin position="203"/>
        <end position="223"/>
    </location>
</feature>
<evidence type="ECO:0000256" key="1">
    <source>
        <dbReference type="ARBA" id="ARBA00004141"/>
    </source>
</evidence>
<dbReference type="Pfam" id="PF07690">
    <property type="entry name" value="MFS_1"/>
    <property type="match status" value="1"/>
</dbReference>
<evidence type="ECO:0000256" key="7">
    <source>
        <dbReference type="ARBA" id="ARBA00054466"/>
    </source>
</evidence>
<feature type="transmembrane region" description="Helical" evidence="8">
    <location>
        <begin position="173"/>
        <end position="191"/>
    </location>
</feature>
<dbReference type="AlphaFoldDB" id="N4U9Y7"/>
<evidence type="ECO:0000256" key="6">
    <source>
        <dbReference type="ARBA" id="ARBA00038459"/>
    </source>
</evidence>
<dbReference type="PROSITE" id="PS50850">
    <property type="entry name" value="MFS"/>
    <property type="match status" value="1"/>
</dbReference>
<dbReference type="Gene3D" id="1.20.1250.20">
    <property type="entry name" value="MFS general substrate transporter like domains"/>
    <property type="match status" value="1"/>
</dbReference>
<dbReference type="InterPro" id="IPR036259">
    <property type="entry name" value="MFS_trans_sf"/>
</dbReference>
<evidence type="ECO:0000256" key="8">
    <source>
        <dbReference type="SAM" id="Phobius"/>
    </source>
</evidence>
<feature type="transmembrane region" description="Helical" evidence="8">
    <location>
        <begin position="113"/>
        <end position="134"/>
    </location>
</feature>
<evidence type="ECO:0000313" key="10">
    <source>
        <dbReference type="EMBL" id="ENH68222.1"/>
    </source>
</evidence>